<dbReference type="Gene3D" id="3.30.700.10">
    <property type="entry name" value="Glycoprotein, Type 4 Pilin"/>
    <property type="match status" value="1"/>
</dbReference>
<feature type="transmembrane region" description="Helical" evidence="1">
    <location>
        <begin position="42"/>
        <end position="67"/>
    </location>
</feature>
<dbReference type="InterPro" id="IPR012902">
    <property type="entry name" value="N_methyl_site"/>
</dbReference>
<keyword evidence="1" id="KW-0812">Transmembrane</keyword>
<sequence length="138" mass="14861">MRRHARANAMFITSWGVKRMLTVRNYIEAAKRRKYEETGEEGFTLIELIIVVVVLGILAAIAIPIFLNIQDQAKQSAADTAAANAATQWATATAQGSTPTFTNFTNEGWVMNTSGTTLDNFCVTASKDGKTGKSGPGC</sequence>
<keyword evidence="1" id="KW-0472">Membrane</keyword>
<evidence type="ECO:0000313" key="3">
    <source>
        <dbReference type="Proteomes" id="UP001323798"/>
    </source>
</evidence>
<gene>
    <name evidence="2" type="ORF">SM116_07635</name>
</gene>
<evidence type="ECO:0000313" key="2">
    <source>
        <dbReference type="EMBL" id="WPR91146.1"/>
    </source>
</evidence>
<evidence type="ECO:0000256" key="1">
    <source>
        <dbReference type="SAM" id="Phobius"/>
    </source>
</evidence>
<name>A0ABZ0SS75_9MICO</name>
<dbReference type="SUPFAM" id="SSF54523">
    <property type="entry name" value="Pili subunits"/>
    <property type="match status" value="1"/>
</dbReference>
<dbReference type="EMBL" id="CP139368">
    <property type="protein sequence ID" value="WPR91146.1"/>
    <property type="molecule type" value="Genomic_DNA"/>
</dbReference>
<protein>
    <submittedName>
        <fullName evidence="2">Prepilin-type N-terminal cleavage/methylation domain-containing protein</fullName>
    </submittedName>
</protein>
<proteinExistence type="predicted"/>
<accession>A0ABZ0SS75</accession>
<organism evidence="2 3">
    <name type="scientific">Microbacterium rhizosphaerae</name>
    <dbReference type="NCBI Taxonomy" id="1678237"/>
    <lineage>
        <taxon>Bacteria</taxon>
        <taxon>Bacillati</taxon>
        <taxon>Actinomycetota</taxon>
        <taxon>Actinomycetes</taxon>
        <taxon>Micrococcales</taxon>
        <taxon>Microbacteriaceae</taxon>
        <taxon>Microbacterium</taxon>
    </lineage>
</organism>
<dbReference type="InterPro" id="IPR045584">
    <property type="entry name" value="Pilin-like"/>
</dbReference>
<keyword evidence="1" id="KW-1133">Transmembrane helix</keyword>
<dbReference type="RefSeq" id="WP_320943847.1">
    <property type="nucleotide sequence ID" value="NZ_BAABEU010000007.1"/>
</dbReference>
<dbReference type="Pfam" id="PF07963">
    <property type="entry name" value="N_methyl"/>
    <property type="match status" value="1"/>
</dbReference>
<dbReference type="NCBIfam" id="TIGR02532">
    <property type="entry name" value="IV_pilin_GFxxxE"/>
    <property type="match status" value="1"/>
</dbReference>
<dbReference type="Proteomes" id="UP001323798">
    <property type="component" value="Chromosome"/>
</dbReference>
<dbReference type="PROSITE" id="PS00409">
    <property type="entry name" value="PROKAR_NTER_METHYL"/>
    <property type="match status" value="1"/>
</dbReference>
<keyword evidence="3" id="KW-1185">Reference proteome</keyword>
<reference evidence="2 3" key="1">
    <citation type="submission" date="2023-11" db="EMBL/GenBank/DDBJ databases">
        <title>Genome sequence of Microbacterium rhizosphaerae KACC 19337.</title>
        <authorList>
            <person name="Choi H."/>
            <person name="Kim S."/>
            <person name="Kim Y."/>
            <person name="Kwon S.-W."/>
            <person name="Heo J."/>
        </authorList>
    </citation>
    <scope>NUCLEOTIDE SEQUENCE [LARGE SCALE GENOMIC DNA]</scope>
    <source>
        <strain evidence="2 3">KACC 19337</strain>
    </source>
</reference>